<dbReference type="InterPro" id="IPR006644">
    <property type="entry name" value="Cadg"/>
</dbReference>
<dbReference type="SUPFAM" id="SSF49313">
    <property type="entry name" value="Cadherin-like"/>
    <property type="match status" value="5"/>
</dbReference>
<dbReference type="PROSITE" id="PS00330">
    <property type="entry name" value="HEMOLYSIN_CALCIUM"/>
    <property type="match status" value="1"/>
</dbReference>
<feature type="domain" description="Dystroglycan-type cadherin-like" evidence="3">
    <location>
        <begin position="275"/>
        <end position="370"/>
    </location>
</feature>
<feature type="domain" description="Dystroglycan-type cadherin-like" evidence="3">
    <location>
        <begin position="570"/>
        <end position="666"/>
    </location>
</feature>
<evidence type="ECO:0000259" key="3">
    <source>
        <dbReference type="SMART" id="SM00736"/>
    </source>
</evidence>
<dbReference type="InterPro" id="IPR010221">
    <property type="entry name" value="VCBS_dom"/>
</dbReference>
<accession>A0ABW4N2I9</accession>
<protein>
    <submittedName>
        <fullName evidence="4">Ig domain-containing protein</fullName>
    </submittedName>
</protein>
<dbReference type="Pfam" id="PF05345">
    <property type="entry name" value="He_PIG"/>
    <property type="match status" value="5"/>
</dbReference>
<feature type="domain" description="Dystroglycan-type cadherin-like" evidence="3">
    <location>
        <begin position="371"/>
        <end position="466"/>
    </location>
</feature>
<evidence type="ECO:0000256" key="2">
    <source>
        <dbReference type="ARBA" id="ARBA00022525"/>
    </source>
</evidence>
<dbReference type="Pfam" id="PF00353">
    <property type="entry name" value="HemolysinCabind"/>
    <property type="match status" value="2"/>
</dbReference>
<dbReference type="Pfam" id="PF17963">
    <property type="entry name" value="Big_9"/>
    <property type="match status" value="2"/>
</dbReference>
<keyword evidence="5" id="KW-1185">Reference proteome</keyword>
<dbReference type="Proteomes" id="UP001597237">
    <property type="component" value="Unassembled WGS sequence"/>
</dbReference>
<dbReference type="InterPro" id="IPR013783">
    <property type="entry name" value="Ig-like_fold"/>
</dbReference>
<dbReference type="InterPro" id="IPR018511">
    <property type="entry name" value="Hemolysin-typ_Ca-bd_CS"/>
</dbReference>
<dbReference type="EMBL" id="JBHUEY010000001">
    <property type="protein sequence ID" value="MFD1784048.1"/>
    <property type="molecule type" value="Genomic_DNA"/>
</dbReference>
<dbReference type="InterPro" id="IPR050557">
    <property type="entry name" value="RTX_toxin/Mannuronan_C5-epim"/>
</dbReference>
<evidence type="ECO:0000313" key="4">
    <source>
        <dbReference type="EMBL" id="MFD1784048.1"/>
    </source>
</evidence>
<dbReference type="SUPFAM" id="SSF51120">
    <property type="entry name" value="beta-Roll"/>
    <property type="match status" value="1"/>
</dbReference>
<dbReference type="InterPro" id="IPR011049">
    <property type="entry name" value="Serralysin-like_metalloprot_C"/>
</dbReference>
<dbReference type="PANTHER" id="PTHR38340:SF1">
    <property type="entry name" value="S-LAYER PROTEIN"/>
    <property type="match status" value="1"/>
</dbReference>
<name>A0ABW4N2I9_9CAUL</name>
<sequence>MSELVIGAGGAQPYAGGFGDHGSRFFGQEFIALDPILGELTFRVDLTGEAGPVALRVLVVSLLPNDKVNQVLFTSSTLTVNPAAGETLVYNAAELRDLTVDLADTAVVAGQRYAIVWQYMPVNSGDGQLTFAANSGGVYAGGDMSATNGADLNSLQFSSSNIDIAMTLTFEGAANSAPTAPALADQNVAEDTAVNFQVAAFSDVDGDTLTYTASMADDGALPGWLSFDAATRTFTGTPPANFNGVLALKVTASDGALTASDTFNLTISPVNDAPVAAALADQNVAEDTAVNFQVAAFSDVDGDTLTYTASMADDGALPGWLSFDAATRTFTGTPPADFNGVLALKVTASDGALSASDTFNLTISPVNDAPVAAALADQNVAEDTAVNFQVAAFSDVDGDTLTYTASMADDGALPGWLSFDAATRTFTGTPPANFNGVLALKVTASDGALTASDTFNLTITPVNDAPVAVDDTVTLSEDAGLATVFVLANDTDPDGDPLALSSMTHFPSDMDLQFVSFETGQISFLLGSRYQYLKGGETVSFDFFYRNRDPSHATDDGKVTVTVVGANDGPTAPTLADQSFAEDAPVSFQVAAFEDVDGDTLTYTASMADDGALPAWLSFDAATRTFTGTPPANFNGVLALKVTASDGALSASDTFDLTITPVNDAPVAPALADQSFTEGALVSFQVAAFSDVDGDTLIYSATRADGSALPAWLSFDASTRSFNGTPPADFVGVIALKVTASDGALTASDTFELAITPVNDAPTAVGDAIFVNEDATTGNLVATLLANDTDPDAGDSKTITAVGTSATKGTVVFDAGTQTLTYAADHDDFDLLGAFGGPNTATDTFTYTMVDSGGLTSTATVTVTITGVADGVKINGGGAAQTHQGGDGDDTIFGLAGHDSIYGLGGSDSLNGGSGNDIVDGGTGHDRLLGDSGNDSLYGGAGRDTLWGDAGNDLIDGGAGDDVMSSGSGYDVFVFTAGQGGDRDIVTDFATVDRIRLEDGLTLSSANNAADVTGDGARDTVLTLSDGHVIVLSDFTAWSPGYLVLG</sequence>
<keyword evidence="2" id="KW-0964">Secreted</keyword>
<gene>
    <name evidence="4" type="ORF">ACFSC0_11635</name>
</gene>
<dbReference type="Gene3D" id="2.150.10.10">
    <property type="entry name" value="Serralysin-like metalloprotease, C-terminal"/>
    <property type="match status" value="2"/>
</dbReference>
<dbReference type="NCBIfam" id="NF012211">
    <property type="entry name" value="tand_rpt_95"/>
    <property type="match status" value="5"/>
</dbReference>
<dbReference type="PRINTS" id="PR00313">
    <property type="entry name" value="CABNDNGRPT"/>
</dbReference>
<feature type="domain" description="Dystroglycan-type cadherin-like" evidence="3">
    <location>
        <begin position="178"/>
        <end position="274"/>
    </location>
</feature>
<evidence type="ECO:0000256" key="1">
    <source>
        <dbReference type="ARBA" id="ARBA00004613"/>
    </source>
</evidence>
<dbReference type="RefSeq" id="WP_377282764.1">
    <property type="nucleotide sequence ID" value="NZ_JBHRSI010000008.1"/>
</dbReference>
<dbReference type="PANTHER" id="PTHR38340">
    <property type="entry name" value="S-LAYER PROTEIN"/>
    <property type="match status" value="1"/>
</dbReference>
<proteinExistence type="predicted"/>
<dbReference type="InterPro" id="IPR001343">
    <property type="entry name" value="Hemolysn_Ca-bd"/>
</dbReference>
<dbReference type="InterPro" id="IPR015919">
    <property type="entry name" value="Cadherin-like_sf"/>
</dbReference>
<dbReference type="SMART" id="SM00736">
    <property type="entry name" value="CADG"/>
    <property type="match status" value="5"/>
</dbReference>
<comment type="caution">
    <text evidence="4">The sequence shown here is derived from an EMBL/GenBank/DDBJ whole genome shotgun (WGS) entry which is preliminary data.</text>
</comment>
<dbReference type="NCBIfam" id="TIGR01965">
    <property type="entry name" value="VCBS_repeat"/>
    <property type="match status" value="1"/>
</dbReference>
<feature type="domain" description="Dystroglycan-type cadherin-like" evidence="3">
    <location>
        <begin position="667"/>
        <end position="762"/>
    </location>
</feature>
<comment type="subcellular location">
    <subcellularLocation>
        <location evidence="1">Secreted</location>
    </subcellularLocation>
</comment>
<evidence type="ECO:0000313" key="5">
    <source>
        <dbReference type="Proteomes" id="UP001597237"/>
    </source>
</evidence>
<dbReference type="Gene3D" id="2.60.40.10">
    <property type="entry name" value="Immunoglobulins"/>
    <property type="match status" value="5"/>
</dbReference>
<organism evidence="4 5">
    <name type="scientific">Phenylobacterium terrae</name>
    <dbReference type="NCBI Taxonomy" id="2665495"/>
    <lineage>
        <taxon>Bacteria</taxon>
        <taxon>Pseudomonadati</taxon>
        <taxon>Pseudomonadota</taxon>
        <taxon>Alphaproteobacteria</taxon>
        <taxon>Caulobacterales</taxon>
        <taxon>Caulobacteraceae</taxon>
        <taxon>Phenylobacterium</taxon>
    </lineage>
</organism>
<reference evidence="5" key="1">
    <citation type="journal article" date="2019" name="Int. J. Syst. Evol. Microbiol.">
        <title>The Global Catalogue of Microorganisms (GCM) 10K type strain sequencing project: providing services to taxonomists for standard genome sequencing and annotation.</title>
        <authorList>
            <consortium name="The Broad Institute Genomics Platform"/>
            <consortium name="The Broad Institute Genome Sequencing Center for Infectious Disease"/>
            <person name="Wu L."/>
            <person name="Ma J."/>
        </authorList>
    </citation>
    <scope>NUCLEOTIDE SEQUENCE [LARGE SCALE GENOMIC DNA]</scope>
    <source>
        <strain evidence="5">DFY28</strain>
    </source>
</reference>